<accession>A0A1Y6BDL1</accession>
<dbReference type="AlphaFoldDB" id="A0A1Y6BDL1"/>
<dbReference type="STRING" id="1513793.SAMN06296036_103252"/>
<evidence type="ECO:0000256" key="4">
    <source>
        <dbReference type="PROSITE-ProRule" id="PRU01100"/>
    </source>
</evidence>
<dbReference type="OrthoDB" id="9801493at2"/>
<evidence type="ECO:0000313" key="6">
    <source>
        <dbReference type="EMBL" id="SMF02248.1"/>
    </source>
</evidence>
<evidence type="ECO:0000256" key="2">
    <source>
        <dbReference type="ARBA" id="ARBA00022801"/>
    </source>
</evidence>
<dbReference type="Gene3D" id="3.20.20.80">
    <property type="entry name" value="Glycosidases"/>
    <property type="match status" value="1"/>
</dbReference>
<dbReference type="EMBL" id="FWZT01000003">
    <property type="protein sequence ID" value="SMF02248.1"/>
    <property type="molecule type" value="Genomic_DNA"/>
</dbReference>
<evidence type="ECO:0000256" key="1">
    <source>
        <dbReference type="ARBA" id="ARBA00007754"/>
    </source>
</evidence>
<evidence type="ECO:0000259" key="5">
    <source>
        <dbReference type="PROSITE" id="PS51764"/>
    </source>
</evidence>
<evidence type="ECO:0000256" key="3">
    <source>
        <dbReference type="ARBA" id="ARBA00023295"/>
    </source>
</evidence>
<feature type="active site" description="Proton donor" evidence="4">
    <location>
        <position position="188"/>
    </location>
</feature>
<feature type="domain" description="GH26" evidence="5">
    <location>
        <begin position="39"/>
        <end position="362"/>
    </location>
</feature>
<dbReference type="SUPFAM" id="SSF51445">
    <property type="entry name" value="(Trans)glycosidases"/>
    <property type="match status" value="1"/>
</dbReference>
<dbReference type="InterPro" id="IPR022790">
    <property type="entry name" value="GH26_dom"/>
</dbReference>
<proteinExistence type="inferred from homology"/>
<keyword evidence="2 4" id="KW-0378">Hydrolase</keyword>
<reference evidence="7" key="1">
    <citation type="submission" date="2017-04" db="EMBL/GenBank/DDBJ databases">
        <authorList>
            <person name="Varghese N."/>
            <person name="Submissions S."/>
        </authorList>
    </citation>
    <scope>NUCLEOTIDE SEQUENCE [LARGE SCALE GENOMIC DNA]</scope>
    <source>
        <strain evidence="7">RKEM611</strain>
    </source>
</reference>
<dbReference type="GO" id="GO:0016985">
    <property type="term" value="F:mannan endo-1,4-beta-mannosidase activity"/>
    <property type="evidence" value="ECO:0007669"/>
    <property type="project" value="InterPro"/>
</dbReference>
<organism evidence="6 7">
    <name type="scientific">Pseudobacteriovorax antillogorgiicola</name>
    <dbReference type="NCBI Taxonomy" id="1513793"/>
    <lineage>
        <taxon>Bacteria</taxon>
        <taxon>Pseudomonadati</taxon>
        <taxon>Bdellovibrionota</taxon>
        <taxon>Oligoflexia</taxon>
        <taxon>Oligoflexales</taxon>
        <taxon>Pseudobacteriovoracaceae</taxon>
        <taxon>Pseudobacteriovorax</taxon>
    </lineage>
</organism>
<name>A0A1Y6BDL1_9BACT</name>
<dbReference type="GO" id="GO:0006080">
    <property type="term" value="P:substituted mannan metabolic process"/>
    <property type="evidence" value="ECO:0007669"/>
    <property type="project" value="InterPro"/>
</dbReference>
<dbReference type="Proteomes" id="UP000192907">
    <property type="component" value="Unassembled WGS sequence"/>
</dbReference>
<evidence type="ECO:0000313" key="7">
    <source>
        <dbReference type="Proteomes" id="UP000192907"/>
    </source>
</evidence>
<feature type="active site" description="Nucleophile" evidence="4">
    <location>
        <position position="287"/>
    </location>
</feature>
<dbReference type="PROSITE" id="PS51764">
    <property type="entry name" value="GH26"/>
    <property type="match status" value="1"/>
</dbReference>
<dbReference type="InterPro" id="IPR017853">
    <property type="entry name" value="GH"/>
</dbReference>
<keyword evidence="3 4" id="KW-0326">Glycosidase</keyword>
<comment type="similarity">
    <text evidence="1 4">Belongs to the glycosyl hydrolase 26 family.</text>
</comment>
<gene>
    <name evidence="6" type="ORF">SAMN06296036_103252</name>
</gene>
<sequence length="371" mass="42349">MLMNEKLRSFITSCIFFMSGSMSIATQLPAKVVDEDASKETLALFQNLRAIAASDQFIFGQEFPTDFSRVGGLNSDVNGSDVKSVVGDHPGLHGSDFHYFLDKSDEEREIHLQAVQAAYSRGAVVTFDWHMTGPDGTSFYVSEKTKDLVPRILGKDPKALPWFLSKLDEMISIVNELGFPIVLRPFHEMNGDWFWWGNHIGNENYIQFYRLFVDYVKPRVNNVLFAWSPNIDPDFTYYPGDNYVDILGIDGYEPGSVSYFSIERMLESLAIITEYAEQKGKLAAFTETGHRNGYPQVDSRFWTEHILKPIVSHPKARGIAWVLTWINSTWSGPYVPHKGLTGTTAYQDFQEFFMHPATIFERDLPPMYQIR</sequence>
<dbReference type="Pfam" id="PF02156">
    <property type="entry name" value="Glyco_hydro_26"/>
    <property type="match status" value="1"/>
</dbReference>
<keyword evidence="7" id="KW-1185">Reference proteome</keyword>
<dbReference type="PRINTS" id="PR00739">
    <property type="entry name" value="GLHYDRLASE26"/>
</dbReference>
<dbReference type="PANTHER" id="PTHR40079">
    <property type="entry name" value="MANNAN ENDO-1,4-BETA-MANNOSIDASE E-RELATED"/>
    <property type="match status" value="1"/>
</dbReference>
<protein>
    <submittedName>
        <fullName evidence="6">Mannan endo-1,4-beta-mannosidase</fullName>
    </submittedName>
</protein>
<dbReference type="InterPro" id="IPR000805">
    <property type="entry name" value="Glyco_hydro_26"/>
</dbReference>
<dbReference type="PANTHER" id="PTHR40079:SF4">
    <property type="entry name" value="GH26 DOMAIN-CONTAINING PROTEIN-RELATED"/>
    <property type="match status" value="1"/>
</dbReference>